<comment type="caution">
    <text evidence="9">The sequence shown here is derived from an EMBL/GenBank/DDBJ whole genome shotgun (WGS) entry which is preliminary data.</text>
</comment>
<accession>X1N454</accession>
<keyword evidence="6" id="KW-0443">Lipid metabolism</keyword>
<dbReference type="InterPro" id="IPR004568">
    <property type="entry name" value="Ppantetheine-prot_Trfase_dom"/>
</dbReference>
<dbReference type="GO" id="GO:0006633">
    <property type="term" value="P:fatty acid biosynthetic process"/>
    <property type="evidence" value="ECO:0007669"/>
    <property type="project" value="UniProtKB-KW"/>
</dbReference>
<proteinExistence type="inferred from homology"/>
<keyword evidence="5" id="KW-0460">Magnesium</keyword>
<dbReference type="InterPro" id="IPR002582">
    <property type="entry name" value="ACPS"/>
</dbReference>
<evidence type="ECO:0000256" key="1">
    <source>
        <dbReference type="ARBA" id="ARBA00022516"/>
    </source>
</evidence>
<dbReference type="Gene3D" id="3.90.470.20">
    <property type="entry name" value="4'-phosphopantetheinyl transferase domain"/>
    <property type="match status" value="1"/>
</dbReference>
<keyword evidence="4" id="KW-0276">Fatty acid metabolism</keyword>
<evidence type="ECO:0000259" key="8">
    <source>
        <dbReference type="Pfam" id="PF01648"/>
    </source>
</evidence>
<evidence type="ECO:0000256" key="5">
    <source>
        <dbReference type="ARBA" id="ARBA00022842"/>
    </source>
</evidence>
<protein>
    <recommendedName>
        <fullName evidence="8">4'-phosphopantetheinyl transferase domain-containing protein</fullName>
    </recommendedName>
</protein>
<dbReference type="InterPro" id="IPR008278">
    <property type="entry name" value="4-PPantetheinyl_Trfase_dom"/>
</dbReference>
<organism evidence="9">
    <name type="scientific">marine sediment metagenome</name>
    <dbReference type="NCBI Taxonomy" id="412755"/>
    <lineage>
        <taxon>unclassified sequences</taxon>
        <taxon>metagenomes</taxon>
        <taxon>ecological metagenomes</taxon>
    </lineage>
</organism>
<keyword evidence="7" id="KW-0275">Fatty acid biosynthesis</keyword>
<gene>
    <name evidence="9" type="ORF">S06H3_15889</name>
</gene>
<name>X1N454_9ZZZZ</name>
<evidence type="ECO:0000256" key="6">
    <source>
        <dbReference type="ARBA" id="ARBA00023098"/>
    </source>
</evidence>
<evidence type="ECO:0000313" key="9">
    <source>
        <dbReference type="EMBL" id="GAI13389.1"/>
    </source>
</evidence>
<reference evidence="9" key="1">
    <citation type="journal article" date="2014" name="Front. Microbiol.">
        <title>High frequency of phylogenetically diverse reductive dehalogenase-homologous genes in deep subseafloor sedimentary metagenomes.</title>
        <authorList>
            <person name="Kawai M."/>
            <person name="Futagami T."/>
            <person name="Toyoda A."/>
            <person name="Takaki Y."/>
            <person name="Nishi S."/>
            <person name="Hori S."/>
            <person name="Arai W."/>
            <person name="Tsubouchi T."/>
            <person name="Morono Y."/>
            <person name="Uchiyama I."/>
            <person name="Ito T."/>
            <person name="Fujiyama A."/>
            <person name="Inagaki F."/>
            <person name="Takami H."/>
        </authorList>
    </citation>
    <scope>NUCLEOTIDE SEQUENCE</scope>
    <source>
        <strain evidence="9">Expedition CK06-06</strain>
    </source>
</reference>
<keyword evidence="1" id="KW-0444">Lipid biosynthesis</keyword>
<evidence type="ECO:0000256" key="2">
    <source>
        <dbReference type="ARBA" id="ARBA00022679"/>
    </source>
</evidence>
<dbReference type="InterPro" id="IPR037143">
    <property type="entry name" value="4-PPantetheinyl_Trfase_dom_sf"/>
</dbReference>
<dbReference type="Pfam" id="PF01648">
    <property type="entry name" value="ACPS"/>
    <property type="match status" value="1"/>
</dbReference>
<dbReference type="GO" id="GO:0000287">
    <property type="term" value="F:magnesium ion binding"/>
    <property type="evidence" value="ECO:0007669"/>
    <property type="project" value="InterPro"/>
</dbReference>
<evidence type="ECO:0000256" key="4">
    <source>
        <dbReference type="ARBA" id="ARBA00022832"/>
    </source>
</evidence>
<keyword evidence="3" id="KW-0479">Metal-binding</keyword>
<dbReference type="SUPFAM" id="SSF56214">
    <property type="entry name" value="4'-phosphopantetheinyl transferase"/>
    <property type="match status" value="1"/>
</dbReference>
<keyword evidence="2" id="KW-0808">Transferase</keyword>
<feature type="domain" description="4'-phosphopantetheinyl transferase" evidence="8">
    <location>
        <begin position="5"/>
        <end position="121"/>
    </location>
</feature>
<dbReference type="NCBIfam" id="TIGR00516">
    <property type="entry name" value="acpS"/>
    <property type="match status" value="1"/>
</dbReference>
<dbReference type="HAMAP" id="MF_00101">
    <property type="entry name" value="AcpS"/>
    <property type="match status" value="1"/>
</dbReference>
<evidence type="ECO:0000256" key="7">
    <source>
        <dbReference type="ARBA" id="ARBA00023160"/>
    </source>
</evidence>
<dbReference type="GO" id="GO:0008897">
    <property type="term" value="F:holo-[acyl-carrier-protein] synthase activity"/>
    <property type="evidence" value="ECO:0007669"/>
    <property type="project" value="InterPro"/>
</dbReference>
<evidence type="ECO:0000256" key="3">
    <source>
        <dbReference type="ARBA" id="ARBA00022723"/>
    </source>
</evidence>
<dbReference type="EMBL" id="BARV01007837">
    <property type="protein sequence ID" value="GAI13389.1"/>
    <property type="molecule type" value="Genomic_DNA"/>
</dbReference>
<sequence length="126" mass="14069">MEIFGIGTDIIEVERIKSAIKNNSGFLNRVYTENEIDYCRKKNRGEYSSFAARFAAKEAVAKSLAEGVSKNISLNEIELANMDTGAPFIKLYGKTYNFSKKLRIREIKISVSATENFAVAYAVAII</sequence>
<dbReference type="AlphaFoldDB" id="X1N454"/>
<dbReference type="NCBIfam" id="TIGR00556">
    <property type="entry name" value="pantethn_trn"/>
    <property type="match status" value="1"/>
</dbReference>